<dbReference type="SUPFAM" id="SSF49464">
    <property type="entry name" value="Carboxypeptidase regulatory domain-like"/>
    <property type="match status" value="1"/>
</dbReference>
<keyword evidence="2" id="KW-0472">Membrane</keyword>
<dbReference type="AlphaFoldDB" id="A0A7Y9PJ56"/>
<evidence type="ECO:0000259" key="5">
    <source>
        <dbReference type="Pfam" id="PF25183"/>
    </source>
</evidence>
<feature type="region of interest" description="Disordered" evidence="4">
    <location>
        <begin position="745"/>
        <end position="765"/>
    </location>
</feature>
<feature type="compositionally biased region" description="Polar residues" evidence="4">
    <location>
        <begin position="747"/>
        <end position="765"/>
    </location>
</feature>
<reference evidence="6 7" key="1">
    <citation type="submission" date="2020-07" db="EMBL/GenBank/DDBJ databases">
        <title>Genomic Encyclopedia of Type Strains, Phase IV (KMG-V): Genome sequencing to study the core and pangenomes of soil and plant-associated prokaryotes.</title>
        <authorList>
            <person name="Whitman W."/>
        </authorList>
    </citation>
    <scope>NUCLEOTIDE SEQUENCE [LARGE SCALE GENOMIC DNA]</scope>
    <source>
        <strain evidence="6 7">X4EP2</strain>
    </source>
</reference>
<evidence type="ECO:0000256" key="3">
    <source>
        <dbReference type="ARBA" id="ARBA00023237"/>
    </source>
</evidence>
<feature type="region of interest" description="Disordered" evidence="4">
    <location>
        <begin position="182"/>
        <end position="207"/>
    </location>
</feature>
<comment type="caution">
    <text evidence="6">The sequence shown here is derived from an EMBL/GenBank/DDBJ whole genome shotgun (WGS) entry which is preliminary data.</text>
</comment>
<dbReference type="InterPro" id="IPR036942">
    <property type="entry name" value="Beta-barrel_TonB_sf"/>
</dbReference>
<dbReference type="RefSeq" id="WP_179492575.1">
    <property type="nucleotide sequence ID" value="NZ_JACCCW010000002.1"/>
</dbReference>
<evidence type="ECO:0000313" key="7">
    <source>
        <dbReference type="Proteomes" id="UP000589520"/>
    </source>
</evidence>
<evidence type="ECO:0000256" key="1">
    <source>
        <dbReference type="ARBA" id="ARBA00004442"/>
    </source>
</evidence>
<dbReference type="Proteomes" id="UP000589520">
    <property type="component" value="Unassembled WGS sequence"/>
</dbReference>
<dbReference type="Pfam" id="PF25183">
    <property type="entry name" value="OMP_b-brl_4"/>
    <property type="match status" value="1"/>
</dbReference>
<keyword evidence="7" id="KW-1185">Reference proteome</keyword>
<dbReference type="Pfam" id="PF13620">
    <property type="entry name" value="CarboxypepD_reg"/>
    <property type="match status" value="1"/>
</dbReference>
<comment type="subcellular location">
    <subcellularLocation>
        <location evidence="1">Cell outer membrane</location>
    </subcellularLocation>
</comment>
<protein>
    <recommendedName>
        <fullName evidence="5">TonB-dependent transporter Oar-like beta-barrel domain-containing protein</fullName>
    </recommendedName>
</protein>
<proteinExistence type="predicted"/>
<accession>A0A7Y9PJ56</accession>
<dbReference type="EMBL" id="JACCCW010000002">
    <property type="protein sequence ID" value="NYF80873.1"/>
    <property type="molecule type" value="Genomic_DNA"/>
</dbReference>
<evidence type="ECO:0000256" key="4">
    <source>
        <dbReference type="SAM" id="MobiDB-lite"/>
    </source>
</evidence>
<evidence type="ECO:0000256" key="2">
    <source>
        <dbReference type="ARBA" id="ARBA00023136"/>
    </source>
</evidence>
<feature type="domain" description="TonB-dependent transporter Oar-like beta-barrel" evidence="5">
    <location>
        <begin position="287"/>
        <end position="545"/>
    </location>
</feature>
<organism evidence="6 7">
    <name type="scientific">Granulicella arctica</name>
    <dbReference type="NCBI Taxonomy" id="940613"/>
    <lineage>
        <taxon>Bacteria</taxon>
        <taxon>Pseudomonadati</taxon>
        <taxon>Acidobacteriota</taxon>
        <taxon>Terriglobia</taxon>
        <taxon>Terriglobales</taxon>
        <taxon>Acidobacteriaceae</taxon>
        <taxon>Granulicella</taxon>
    </lineage>
</organism>
<gene>
    <name evidence="6" type="ORF">HDF17_003193</name>
</gene>
<dbReference type="SUPFAM" id="SSF56935">
    <property type="entry name" value="Porins"/>
    <property type="match status" value="1"/>
</dbReference>
<dbReference type="GO" id="GO:0009279">
    <property type="term" value="C:cell outer membrane"/>
    <property type="evidence" value="ECO:0007669"/>
    <property type="project" value="UniProtKB-SubCell"/>
</dbReference>
<dbReference type="Gene3D" id="2.40.170.20">
    <property type="entry name" value="TonB-dependent receptor, beta-barrel domain"/>
    <property type="match status" value="1"/>
</dbReference>
<dbReference type="Gene3D" id="2.60.40.1120">
    <property type="entry name" value="Carboxypeptidase-like, regulatory domain"/>
    <property type="match status" value="1"/>
</dbReference>
<dbReference type="InterPro" id="IPR057601">
    <property type="entry name" value="Oar-like_b-barrel"/>
</dbReference>
<keyword evidence="3" id="KW-0998">Cell outer membrane</keyword>
<evidence type="ECO:0000313" key="6">
    <source>
        <dbReference type="EMBL" id="NYF80873.1"/>
    </source>
</evidence>
<name>A0A7Y9PJ56_9BACT</name>
<dbReference type="InterPro" id="IPR008969">
    <property type="entry name" value="CarboxyPept-like_regulatory"/>
</dbReference>
<sequence length="919" mass="98760">MEDQRYKLAGILMALVGPVVGFAQQPCTTGVRIEGTVTDTTGAAIAEALAQTADGEKTTTDTAGRFVLPCVPVSATMVTVQADGFNPGTAKTDEQPGDIAQIHLKLAVAQVETNVVVTADPTAMDADNGAGTRTLSTQEIQQLPDDPDDLLLQLQLLASSGGGSSSSATVVVDGFQNGSAMPPKDTIASIRVNPDPFSPEYERSSSEGGRIEITTKPGSDLFHGALFLTDSDGSFNATDPFSVTATPAGKRRYGFELSGPIVQKKSGFTLALEKRDIDEFNVVNATTMDANGNQTLLQQTVSAPQRLWIASSRGDWQITPKNVTTLSYSANVNNLGNQGAGGLTLADAGYSSLVSEYDLRLANVSTLSANLLHESRIGYTWKRTEQTPLSTAPSLQVAGYFLSGGATSQNLNDRERDLEINDDVMITHGIHSFKVGAQSLGLFVHNYDPDTFNGAYVFGGGSAPTLDANNNPTGQTTTITAMEQYRRALFNLPGGTPTTYQLTSGTPLVPFTQWRLALYAEDTLKLAPRLTMATGLRYAFQTAPSSFANFAPRLGLAWSPDKKSAWVIHLRAGIFSLPVTPSYSTQVYRLDGIRQHETQIYSPNYNSPLTPVAGSIQVGTKWQFRRSFEQTSFIQLQGGADYDLPHHWHPSVWFTWGDGWVDPRSININAPLVNSSNGVAPNPITALLAPRPLTPNENILEYQNSAHTWGMVFWAGIEQKGYKRFTLNLGYWGVNFKSDGGYAGARPQSSYSNQGESSRPDWQSSGALAESDLKLPGKIELSAEFYLHTGAPYNITTGTDANGDGSFNDRPSYASAPGTGVYSTRFGLLSANTVNGNVPHNLGSMPDVLHTYANLSRVFKLDPKNTDRSKTLTFNVRSANVLNHTNATAVGTIVSSPNLGQAIAAEAARRVELGVRFAF</sequence>